<dbReference type="OrthoDB" id="3695636at2"/>
<feature type="transmembrane region" description="Helical" evidence="1">
    <location>
        <begin position="68"/>
        <end position="87"/>
    </location>
</feature>
<dbReference type="Gene3D" id="3.30.70.100">
    <property type="match status" value="1"/>
</dbReference>
<dbReference type="SUPFAM" id="SSF54909">
    <property type="entry name" value="Dimeric alpha+beta barrel"/>
    <property type="match status" value="1"/>
</dbReference>
<proteinExistence type="predicted"/>
<dbReference type="Pfam" id="PF03992">
    <property type="entry name" value="ABM"/>
    <property type="match status" value="1"/>
</dbReference>
<dbReference type="AlphaFoldDB" id="A0A365HAK7"/>
<keyword evidence="1" id="KW-0472">Membrane</keyword>
<keyword evidence="4" id="KW-1185">Reference proteome</keyword>
<comment type="caution">
    <text evidence="3">The sequence shown here is derived from an EMBL/GenBank/DDBJ whole genome shotgun (WGS) entry which is preliminary data.</text>
</comment>
<feature type="domain" description="ABM" evidence="2">
    <location>
        <begin position="299"/>
        <end position="372"/>
    </location>
</feature>
<feature type="transmembrane region" description="Helical" evidence="1">
    <location>
        <begin position="171"/>
        <end position="189"/>
    </location>
</feature>
<dbReference type="InterPro" id="IPR011008">
    <property type="entry name" value="Dimeric_a/b-barrel"/>
</dbReference>
<reference evidence="3 4" key="1">
    <citation type="submission" date="2018-06" db="EMBL/GenBank/DDBJ databases">
        <title>Actinomadura craniellae sp. nov. isolated from marine sponge Craniella sp.</title>
        <authorList>
            <person name="Li L."/>
            <person name="Xu Q.H."/>
            <person name="Lin H.W."/>
            <person name="Lu Y.H."/>
        </authorList>
    </citation>
    <scope>NUCLEOTIDE SEQUENCE [LARGE SCALE GENOMIC DNA]</scope>
    <source>
        <strain evidence="3 4">LHW63021</strain>
    </source>
</reference>
<feature type="transmembrane region" description="Helical" evidence="1">
    <location>
        <begin position="94"/>
        <end position="113"/>
    </location>
</feature>
<feature type="transmembrane region" description="Helical" evidence="1">
    <location>
        <begin position="6"/>
        <end position="25"/>
    </location>
</feature>
<protein>
    <recommendedName>
        <fullName evidence="2">ABM domain-containing protein</fullName>
    </recommendedName>
</protein>
<dbReference type="RefSeq" id="WP_111865953.1">
    <property type="nucleotide sequence ID" value="NZ_QLYX01000004.1"/>
</dbReference>
<gene>
    <name evidence="3" type="ORF">DPM19_11390</name>
</gene>
<evidence type="ECO:0000313" key="3">
    <source>
        <dbReference type="EMBL" id="RAY15303.1"/>
    </source>
</evidence>
<feature type="transmembrane region" description="Helical" evidence="1">
    <location>
        <begin position="133"/>
        <end position="159"/>
    </location>
</feature>
<feature type="transmembrane region" description="Helical" evidence="1">
    <location>
        <begin position="32"/>
        <end position="56"/>
    </location>
</feature>
<dbReference type="EMBL" id="QLYX01000004">
    <property type="protein sequence ID" value="RAY15303.1"/>
    <property type="molecule type" value="Genomic_DNA"/>
</dbReference>
<keyword evidence="1" id="KW-0812">Transmembrane</keyword>
<name>A0A365HAK7_9ACTN</name>
<accession>A0A365HAK7</accession>
<evidence type="ECO:0000259" key="2">
    <source>
        <dbReference type="Pfam" id="PF03992"/>
    </source>
</evidence>
<dbReference type="InterPro" id="IPR007138">
    <property type="entry name" value="ABM_dom"/>
</dbReference>
<organism evidence="3 4">
    <name type="scientific">Actinomadura craniellae</name>
    <dbReference type="NCBI Taxonomy" id="2231787"/>
    <lineage>
        <taxon>Bacteria</taxon>
        <taxon>Bacillati</taxon>
        <taxon>Actinomycetota</taxon>
        <taxon>Actinomycetes</taxon>
        <taxon>Streptosporangiales</taxon>
        <taxon>Thermomonosporaceae</taxon>
        <taxon>Actinomadura</taxon>
    </lineage>
</organism>
<keyword evidence="1" id="KW-1133">Transmembrane helix</keyword>
<evidence type="ECO:0000256" key="1">
    <source>
        <dbReference type="SAM" id="Phobius"/>
    </source>
</evidence>
<sequence length="404" mass="42491">MVVGILALAATLAALVALGTLLMRANSERRPFLAGWSLTLLGISIALGAMGLGFIAGFGGGTFRAIELGGALLAPIWLALGMVELMARLVQVRFAAWLFAVSYTVVAAVIVLLDPLKGDFDKSLPKPGEHYGGLPLLLIDVAHVIAVLALVACAGVIAVRAGKEDREAYDLLMPVAFVALAGVLVVGGTRGFLPGLLAVLALAGAAALVWFGARRTEPPLDDDDYDDYDDRYDGADNVRTGYEAQATFAAPTMQPPPAPMVEVPPGGAPAGVRFPPGEPGTVGADLFAGPPPPPAPMRGLITVYTLLDGREEAFDRLVAEAVRAARAGDPETLIFTCHEVVNAPTQRIVYQLFRDEAAFADHQRRPHMARFLAESRTHVIATNVIELNLGAAKVVPPPALAPDY</sequence>
<feature type="transmembrane region" description="Helical" evidence="1">
    <location>
        <begin position="195"/>
        <end position="213"/>
    </location>
</feature>
<dbReference type="Proteomes" id="UP000251891">
    <property type="component" value="Unassembled WGS sequence"/>
</dbReference>
<evidence type="ECO:0000313" key="4">
    <source>
        <dbReference type="Proteomes" id="UP000251891"/>
    </source>
</evidence>